<dbReference type="Pfam" id="PF01428">
    <property type="entry name" value="zf-AN1"/>
    <property type="match status" value="1"/>
</dbReference>
<comment type="function">
    <text evidence="1">May be involved in environmental stress response.</text>
</comment>
<feature type="domain" description="A20-type" evidence="6">
    <location>
        <begin position="18"/>
        <end position="52"/>
    </location>
</feature>
<sequence>MAEEDSWKLEETSCGQPPEGPVMCTNNCGFFGSAATMGMCSKCYRDFVLKQAKASAAKVAAGKAVALSAQNDSVLETTSSDLFPRDDQSLVMAPAGMDVPMEQSEVAAGGGSSSSAAEAAFASAVGGGGEQAQQQPNRCFSCKKRVGLTGFKCRCGFTFCSLHRYSDKHGCSFDYKTAGRDAIAKANPVIKAGKIDKI</sequence>
<evidence type="ECO:0000256" key="5">
    <source>
        <dbReference type="PROSITE-ProRule" id="PRU00449"/>
    </source>
</evidence>
<dbReference type="SUPFAM" id="SSF57716">
    <property type="entry name" value="Glucocorticoid receptor-like (DNA-binding domain)"/>
    <property type="match status" value="1"/>
</dbReference>
<dbReference type="PANTHER" id="PTHR10634:SF149">
    <property type="entry name" value="AN1-TYPE DOMAIN-CONTAINING PROTEIN-RELATED"/>
    <property type="match status" value="1"/>
</dbReference>
<name>A0ABP0U505_9BRYO</name>
<dbReference type="PROSITE" id="PS51039">
    <property type="entry name" value="ZF_AN1"/>
    <property type="match status" value="1"/>
</dbReference>
<dbReference type="PROSITE" id="PS51036">
    <property type="entry name" value="ZF_A20"/>
    <property type="match status" value="1"/>
</dbReference>
<dbReference type="EMBL" id="OZ019911">
    <property type="protein sequence ID" value="CAK9212795.1"/>
    <property type="molecule type" value="Genomic_DNA"/>
</dbReference>
<dbReference type="InterPro" id="IPR035896">
    <property type="entry name" value="AN1-like_Znf"/>
</dbReference>
<dbReference type="InterPro" id="IPR050652">
    <property type="entry name" value="AN1_A20_ZnFinger"/>
</dbReference>
<dbReference type="InterPro" id="IPR002653">
    <property type="entry name" value="Znf_A20"/>
</dbReference>
<dbReference type="SMART" id="SM00154">
    <property type="entry name" value="ZnF_AN1"/>
    <property type="match status" value="1"/>
</dbReference>
<evidence type="ECO:0000259" key="6">
    <source>
        <dbReference type="PROSITE" id="PS51036"/>
    </source>
</evidence>
<evidence type="ECO:0000256" key="3">
    <source>
        <dbReference type="ARBA" id="ARBA00022771"/>
    </source>
</evidence>
<dbReference type="InterPro" id="IPR000058">
    <property type="entry name" value="Znf_AN1"/>
</dbReference>
<dbReference type="Gene3D" id="1.20.5.4770">
    <property type="match status" value="1"/>
</dbReference>
<evidence type="ECO:0000259" key="7">
    <source>
        <dbReference type="PROSITE" id="PS51039"/>
    </source>
</evidence>
<keyword evidence="3 5" id="KW-0863">Zinc-finger</keyword>
<keyword evidence="2" id="KW-0479">Metal-binding</keyword>
<organism evidence="8 9">
    <name type="scientific">Sphagnum troendelagicum</name>
    <dbReference type="NCBI Taxonomy" id="128251"/>
    <lineage>
        <taxon>Eukaryota</taxon>
        <taxon>Viridiplantae</taxon>
        <taxon>Streptophyta</taxon>
        <taxon>Embryophyta</taxon>
        <taxon>Bryophyta</taxon>
        <taxon>Sphagnophytina</taxon>
        <taxon>Sphagnopsida</taxon>
        <taxon>Sphagnales</taxon>
        <taxon>Sphagnaceae</taxon>
        <taxon>Sphagnum</taxon>
    </lineage>
</organism>
<accession>A0ABP0U505</accession>
<proteinExistence type="predicted"/>
<dbReference type="SUPFAM" id="SSF118310">
    <property type="entry name" value="AN1-like Zinc finger"/>
    <property type="match status" value="1"/>
</dbReference>
<dbReference type="Pfam" id="PF01754">
    <property type="entry name" value="zf-A20"/>
    <property type="match status" value="1"/>
</dbReference>
<evidence type="ECO:0000256" key="4">
    <source>
        <dbReference type="ARBA" id="ARBA00022833"/>
    </source>
</evidence>
<evidence type="ECO:0000313" key="9">
    <source>
        <dbReference type="Proteomes" id="UP001497512"/>
    </source>
</evidence>
<gene>
    <name evidence="8" type="ORF">CSSPTR1EN2_LOCUS11415</name>
</gene>
<feature type="domain" description="AN1-type" evidence="7">
    <location>
        <begin position="133"/>
        <end position="179"/>
    </location>
</feature>
<dbReference type="SMART" id="SM00259">
    <property type="entry name" value="ZnF_A20"/>
    <property type="match status" value="1"/>
</dbReference>
<dbReference type="Gene3D" id="4.10.1110.10">
    <property type="entry name" value="AN1-like Zinc finger"/>
    <property type="match status" value="1"/>
</dbReference>
<protein>
    <submittedName>
        <fullName evidence="8">Uncharacterized protein</fullName>
    </submittedName>
</protein>
<keyword evidence="9" id="KW-1185">Reference proteome</keyword>
<dbReference type="Proteomes" id="UP001497512">
    <property type="component" value="Chromosome 19"/>
</dbReference>
<keyword evidence="4" id="KW-0862">Zinc</keyword>
<evidence type="ECO:0000256" key="1">
    <source>
        <dbReference type="ARBA" id="ARBA00003732"/>
    </source>
</evidence>
<reference evidence="8" key="1">
    <citation type="submission" date="2024-02" db="EMBL/GenBank/DDBJ databases">
        <authorList>
            <consortium name="ELIXIR-Norway"/>
            <consortium name="Elixir Norway"/>
        </authorList>
    </citation>
    <scope>NUCLEOTIDE SEQUENCE</scope>
</reference>
<dbReference type="PANTHER" id="PTHR10634">
    <property type="entry name" value="AN1-TYPE ZINC FINGER PROTEIN"/>
    <property type="match status" value="1"/>
</dbReference>
<evidence type="ECO:0000256" key="2">
    <source>
        <dbReference type="ARBA" id="ARBA00022723"/>
    </source>
</evidence>
<evidence type="ECO:0000313" key="8">
    <source>
        <dbReference type="EMBL" id="CAK9212795.1"/>
    </source>
</evidence>